<evidence type="ECO:0000313" key="12">
    <source>
        <dbReference type="Proteomes" id="UP000015101"/>
    </source>
</evidence>
<feature type="domain" description="Receptor ligand binding region" evidence="9">
    <location>
        <begin position="136"/>
        <end position="369"/>
    </location>
</feature>
<reference evidence="11" key="3">
    <citation type="submission" date="2015-06" db="UniProtKB">
        <authorList>
            <consortium name="EnsemblMetazoa"/>
        </authorList>
    </citation>
    <scope>IDENTIFICATION</scope>
</reference>
<keyword evidence="12" id="KW-1185">Reference proteome</keyword>
<dbReference type="InterPro" id="IPR002455">
    <property type="entry name" value="GPCR3_GABA-B"/>
</dbReference>
<evidence type="ECO:0000256" key="2">
    <source>
        <dbReference type="ARBA" id="ARBA00022692"/>
    </source>
</evidence>
<protein>
    <recommendedName>
        <fullName evidence="9">Receptor ligand binding region domain-containing protein</fullName>
    </recommendedName>
</protein>
<gene>
    <name evidence="11" type="primary">20205445</name>
    <name evidence="10" type="ORF">HELRODRAFT_175584</name>
</gene>
<accession>T1F9E6</accession>
<keyword evidence="8" id="KW-0807">Transducer</keyword>
<dbReference type="Gene3D" id="3.40.50.2300">
    <property type="match status" value="5"/>
</dbReference>
<evidence type="ECO:0000256" key="6">
    <source>
        <dbReference type="ARBA" id="ARBA00023170"/>
    </source>
</evidence>
<organism evidence="11 12">
    <name type="scientific">Helobdella robusta</name>
    <name type="common">Californian leech</name>
    <dbReference type="NCBI Taxonomy" id="6412"/>
    <lineage>
        <taxon>Eukaryota</taxon>
        <taxon>Metazoa</taxon>
        <taxon>Spiralia</taxon>
        <taxon>Lophotrochozoa</taxon>
        <taxon>Annelida</taxon>
        <taxon>Clitellata</taxon>
        <taxon>Hirudinea</taxon>
        <taxon>Rhynchobdellida</taxon>
        <taxon>Glossiphoniidae</taxon>
        <taxon>Helobdella</taxon>
    </lineage>
</organism>
<dbReference type="CTD" id="20205445"/>
<dbReference type="Proteomes" id="UP000015101">
    <property type="component" value="Unassembled WGS sequence"/>
</dbReference>
<evidence type="ECO:0000256" key="5">
    <source>
        <dbReference type="ARBA" id="ARBA00023136"/>
    </source>
</evidence>
<dbReference type="InParanoid" id="T1F9E6"/>
<dbReference type="eggNOG" id="KOG1055">
    <property type="taxonomic scope" value="Eukaryota"/>
</dbReference>
<dbReference type="InterPro" id="IPR001828">
    <property type="entry name" value="ANF_lig-bd_rcpt"/>
</dbReference>
<dbReference type="SUPFAM" id="SSF53822">
    <property type="entry name" value="Periplasmic binding protein-like I"/>
    <property type="match status" value="1"/>
</dbReference>
<dbReference type="PANTHER" id="PTHR10519:SF78">
    <property type="entry name" value="G-PROTEIN COUPLED RECEPTORS FAMILY 3 PROFILE DOMAIN-CONTAINING PROTEIN"/>
    <property type="match status" value="1"/>
</dbReference>
<proteinExistence type="predicted"/>
<dbReference type="Pfam" id="PF01094">
    <property type="entry name" value="ANF_receptor"/>
    <property type="match status" value="1"/>
</dbReference>
<dbReference type="GO" id="GO:0004965">
    <property type="term" value="F:G protein-coupled GABA receptor activity"/>
    <property type="evidence" value="ECO:0007669"/>
    <property type="project" value="InterPro"/>
</dbReference>
<keyword evidence="4" id="KW-0297">G-protein coupled receptor</keyword>
<evidence type="ECO:0000256" key="8">
    <source>
        <dbReference type="ARBA" id="ARBA00023224"/>
    </source>
</evidence>
<dbReference type="GO" id="GO:0016020">
    <property type="term" value="C:membrane"/>
    <property type="evidence" value="ECO:0007669"/>
    <property type="project" value="UniProtKB-SubCell"/>
</dbReference>
<dbReference type="InterPro" id="IPR028082">
    <property type="entry name" value="Peripla_BP_I"/>
</dbReference>
<keyword evidence="7" id="KW-0325">Glycoprotein</keyword>
<dbReference type="EMBL" id="KB096900">
    <property type="protein sequence ID" value="ESO00612.1"/>
    <property type="molecule type" value="Genomic_DNA"/>
</dbReference>
<reference evidence="12" key="1">
    <citation type="submission" date="2012-12" db="EMBL/GenBank/DDBJ databases">
        <authorList>
            <person name="Hellsten U."/>
            <person name="Grimwood J."/>
            <person name="Chapman J.A."/>
            <person name="Shapiro H."/>
            <person name="Aerts A."/>
            <person name="Otillar R.P."/>
            <person name="Terry A.Y."/>
            <person name="Boore J.L."/>
            <person name="Simakov O."/>
            <person name="Marletaz F."/>
            <person name="Cho S.-J."/>
            <person name="Edsinger-Gonzales E."/>
            <person name="Havlak P."/>
            <person name="Kuo D.-H."/>
            <person name="Larsson T."/>
            <person name="Lv J."/>
            <person name="Arendt D."/>
            <person name="Savage R."/>
            <person name="Osoegawa K."/>
            <person name="de Jong P."/>
            <person name="Lindberg D.R."/>
            <person name="Seaver E.C."/>
            <person name="Weisblat D.A."/>
            <person name="Putnam N.H."/>
            <person name="Grigoriev I.V."/>
            <person name="Rokhsar D.S."/>
        </authorList>
    </citation>
    <scope>NUCLEOTIDE SEQUENCE</scope>
</reference>
<dbReference type="CDD" id="cd06366">
    <property type="entry name" value="PBP1_GABAb_receptor"/>
    <property type="match status" value="1"/>
</dbReference>
<evidence type="ECO:0000256" key="4">
    <source>
        <dbReference type="ARBA" id="ARBA00023040"/>
    </source>
</evidence>
<reference evidence="10 12" key="2">
    <citation type="journal article" date="2013" name="Nature">
        <title>Insights into bilaterian evolution from three spiralian genomes.</title>
        <authorList>
            <person name="Simakov O."/>
            <person name="Marletaz F."/>
            <person name="Cho S.J."/>
            <person name="Edsinger-Gonzales E."/>
            <person name="Havlak P."/>
            <person name="Hellsten U."/>
            <person name="Kuo D.H."/>
            <person name="Larsson T."/>
            <person name="Lv J."/>
            <person name="Arendt D."/>
            <person name="Savage R."/>
            <person name="Osoegawa K."/>
            <person name="de Jong P."/>
            <person name="Grimwood J."/>
            <person name="Chapman J.A."/>
            <person name="Shapiro H."/>
            <person name="Aerts A."/>
            <person name="Otillar R.P."/>
            <person name="Terry A.Y."/>
            <person name="Boore J.L."/>
            <person name="Grigoriev I.V."/>
            <person name="Lindberg D.R."/>
            <person name="Seaver E.C."/>
            <person name="Weisblat D.A."/>
            <person name="Putnam N.H."/>
            <person name="Rokhsar D.S."/>
        </authorList>
    </citation>
    <scope>NUCLEOTIDE SEQUENCE</scope>
</reference>
<evidence type="ECO:0000259" key="9">
    <source>
        <dbReference type="Pfam" id="PF01094"/>
    </source>
</evidence>
<dbReference type="HOGENOM" id="CLU_730126_0_0_1"/>
<dbReference type="STRING" id="6412.T1F9E6"/>
<name>T1F9E6_HELRO</name>
<keyword evidence="5" id="KW-0472">Membrane</keyword>
<dbReference type="PRINTS" id="PR01176">
    <property type="entry name" value="GABABRECEPTR"/>
</dbReference>
<dbReference type="EMBL" id="AMQM01005354">
    <property type="status" value="NOT_ANNOTATED_CDS"/>
    <property type="molecule type" value="Genomic_DNA"/>
</dbReference>
<comment type="subcellular location">
    <subcellularLocation>
        <location evidence="1">Membrane</location>
    </subcellularLocation>
</comment>
<dbReference type="RefSeq" id="XP_009021249.1">
    <property type="nucleotide sequence ID" value="XM_009023001.1"/>
</dbReference>
<sequence length="379" mass="43575">MIMYITITIYVYLDECYFTVDALPMSQSNHVGISGKVVLAVETYKEFHEKYKHKTGDKELVAKQEAPYGYDSVWAVAKIFNESIAEMKHRDTYYNNITNWDLLAFERGLCKQHQCDAGLGTDLLYRDLYTPPIKTLVLGAGCSDVSQATAQVSHLWNVIQFMRVFPPESSFNNAKFELLKSFNWKRIGTLHQSAQLFSMTNLDFVERAWEKGIEILASESFTNDPIQNVKNLKKREVRIIVGNFYESYARIIFCQAYKEKMYGANYAWIITGFYGPKWWQNTSSEFPHDCTVAQLEDAIQGYFTVDALPMSQSNHVGISGKVVLAVETYKEFHEKYKHKTGDKELVAKQEAPYGYDSVWAVAKIFNESIAEMKHREQTG</sequence>
<evidence type="ECO:0000256" key="1">
    <source>
        <dbReference type="ARBA" id="ARBA00004370"/>
    </source>
</evidence>
<dbReference type="GeneID" id="20205445"/>
<evidence type="ECO:0000256" key="3">
    <source>
        <dbReference type="ARBA" id="ARBA00022989"/>
    </source>
</evidence>
<keyword evidence="3" id="KW-1133">Transmembrane helix</keyword>
<dbReference type="OrthoDB" id="17569at2759"/>
<evidence type="ECO:0000256" key="7">
    <source>
        <dbReference type="ARBA" id="ARBA00023180"/>
    </source>
</evidence>
<dbReference type="PANTHER" id="PTHR10519">
    <property type="entry name" value="GABA-B RECEPTOR"/>
    <property type="match status" value="1"/>
</dbReference>
<dbReference type="AlphaFoldDB" id="T1F9E6"/>
<evidence type="ECO:0000313" key="11">
    <source>
        <dbReference type="EnsemblMetazoa" id="HelroP175584"/>
    </source>
</evidence>
<dbReference type="EnsemblMetazoa" id="HelroT175584">
    <property type="protein sequence ID" value="HelroP175584"/>
    <property type="gene ID" value="HelroG175584"/>
</dbReference>
<dbReference type="OMA" id="WAVAKIF"/>
<dbReference type="EMBL" id="AMQM01005355">
    <property type="status" value="NOT_ANNOTATED_CDS"/>
    <property type="molecule type" value="Genomic_DNA"/>
</dbReference>
<keyword evidence="6" id="KW-0675">Receptor</keyword>
<keyword evidence="2" id="KW-0812">Transmembrane</keyword>
<evidence type="ECO:0000313" key="10">
    <source>
        <dbReference type="EMBL" id="ESO00612.1"/>
    </source>
</evidence>
<dbReference type="FunFam" id="3.40.50.2300:FF:000056">
    <property type="entry name" value="Gamma-aminobutyric acid type B receptor subunit 1"/>
    <property type="match status" value="1"/>
</dbReference>
<dbReference type="EMBL" id="AMQM01005356">
    <property type="status" value="NOT_ANNOTATED_CDS"/>
    <property type="molecule type" value="Genomic_DNA"/>
</dbReference>
<dbReference type="KEGG" id="hro:HELRODRAFT_175584"/>